<dbReference type="RefSeq" id="XP_024343317.1">
    <property type="nucleotide sequence ID" value="XM_024484175.1"/>
</dbReference>
<name>A0A1X6NDR8_9APHY</name>
<dbReference type="Proteomes" id="UP000194127">
    <property type="component" value="Unassembled WGS sequence"/>
</dbReference>
<feature type="compositionally biased region" description="Basic and acidic residues" evidence="1">
    <location>
        <begin position="156"/>
        <end position="195"/>
    </location>
</feature>
<evidence type="ECO:0008006" key="4">
    <source>
        <dbReference type="Google" id="ProtNLM"/>
    </source>
</evidence>
<evidence type="ECO:0000313" key="2">
    <source>
        <dbReference type="EMBL" id="OSX66523.1"/>
    </source>
</evidence>
<dbReference type="STRING" id="670580.A0A1X6NDR8"/>
<sequence>MGHKKTRRGSTSSSHRDRERDREREREHEHSRERDYPAKEPRRKTKDTSDTSSILTLVLAEEERQAHHLKAVLRNTGERLDYEMRRADQAELRARTAEGHSREVALRIATAENGRHQAELETARVREETKRFQLLAEASERELRRVEADMQRLERMRKEAEQNAADSRDLARKAQQALREHQAREEGREEGRMLEMRQGFETGRSEGYASGRTEGYNAGRLVGFEEGRKVGWSEGYADGLKQGRREERVHAIEAFDKFMDSEERRQSVLTVTTTTVRASPMKVALLGGMRRNVGARRKGAKALPRLPLSAFTPPNTGSSEAFPLPPSPSTLQPEELVDAYVIAPDGDLSEWKAQAGETLRRKTKGVVLALPQKEPAEVEKILANIRSGSLDVPVVAVLVPVIPAEGEATFTPPAYLESPGSSTPALVPSAIFTKNEPRVREALQWALKTGHTVHIDVQCDIREVEGGWDALEEMLTSMTISKDVKELHGKIVVSNILPPPDDLALPIVKLLTHPSYRNYQSHAAALSLFGNVWVNLLPPAWGAPVPSASQKERNEWKRRLKMYSA</sequence>
<evidence type="ECO:0000313" key="3">
    <source>
        <dbReference type="Proteomes" id="UP000194127"/>
    </source>
</evidence>
<keyword evidence="3" id="KW-1185">Reference proteome</keyword>
<accession>A0A1X6NDR8</accession>
<dbReference type="OrthoDB" id="2135488at2759"/>
<reference evidence="2 3" key="1">
    <citation type="submission" date="2017-04" db="EMBL/GenBank/DDBJ databases">
        <title>Genome Sequence of the Model Brown-Rot Fungus Postia placenta SB12.</title>
        <authorList>
            <consortium name="DOE Joint Genome Institute"/>
            <person name="Gaskell J."/>
            <person name="Kersten P."/>
            <person name="Larrondo L.F."/>
            <person name="Canessa P."/>
            <person name="Martinez D."/>
            <person name="Hibbett D."/>
            <person name="Schmoll M."/>
            <person name="Kubicek C.P."/>
            <person name="Martinez A.T."/>
            <person name="Yadav J."/>
            <person name="Master E."/>
            <person name="Magnuson J.K."/>
            <person name="James T."/>
            <person name="Yaver D."/>
            <person name="Berka R."/>
            <person name="Labutti K."/>
            <person name="Lipzen A."/>
            <person name="Aerts A."/>
            <person name="Barry K."/>
            <person name="Henrissat B."/>
            <person name="Blanchette R."/>
            <person name="Grigoriev I."/>
            <person name="Cullen D."/>
        </authorList>
    </citation>
    <scope>NUCLEOTIDE SEQUENCE [LARGE SCALE GENOMIC DNA]</scope>
    <source>
        <strain evidence="2 3">MAD-698-R-SB12</strain>
    </source>
</reference>
<dbReference type="GeneID" id="36329124"/>
<feature type="region of interest" description="Disordered" evidence="1">
    <location>
        <begin position="156"/>
        <end position="215"/>
    </location>
</feature>
<feature type="region of interest" description="Disordered" evidence="1">
    <location>
        <begin position="1"/>
        <end position="52"/>
    </location>
</feature>
<evidence type="ECO:0000256" key="1">
    <source>
        <dbReference type="SAM" id="MobiDB-lite"/>
    </source>
</evidence>
<dbReference type="AlphaFoldDB" id="A0A1X6NDR8"/>
<proteinExistence type="predicted"/>
<dbReference type="EMBL" id="KZ110592">
    <property type="protein sequence ID" value="OSX66523.1"/>
    <property type="molecule type" value="Genomic_DNA"/>
</dbReference>
<feature type="region of interest" description="Disordered" evidence="1">
    <location>
        <begin position="306"/>
        <end position="328"/>
    </location>
</feature>
<feature type="compositionally biased region" description="Basic and acidic residues" evidence="1">
    <location>
        <begin position="14"/>
        <end position="40"/>
    </location>
</feature>
<gene>
    <name evidence="2" type="ORF">POSPLADRAFT_1132116</name>
</gene>
<protein>
    <recommendedName>
        <fullName evidence="4">Essential protein Yae1 N-terminal domain-containing protein</fullName>
    </recommendedName>
</protein>
<organism evidence="2 3">
    <name type="scientific">Postia placenta MAD-698-R-SB12</name>
    <dbReference type="NCBI Taxonomy" id="670580"/>
    <lineage>
        <taxon>Eukaryota</taxon>
        <taxon>Fungi</taxon>
        <taxon>Dikarya</taxon>
        <taxon>Basidiomycota</taxon>
        <taxon>Agaricomycotina</taxon>
        <taxon>Agaricomycetes</taxon>
        <taxon>Polyporales</taxon>
        <taxon>Adustoporiaceae</taxon>
        <taxon>Rhodonia</taxon>
    </lineage>
</organism>